<evidence type="ECO:0000256" key="1">
    <source>
        <dbReference type="SAM" id="MobiDB-lite"/>
    </source>
</evidence>
<feature type="region of interest" description="Disordered" evidence="1">
    <location>
        <begin position="188"/>
        <end position="213"/>
    </location>
</feature>
<dbReference type="InterPro" id="IPR040267">
    <property type="entry name" value="EID1-like"/>
</dbReference>
<feature type="compositionally biased region" description="Low complexity" evidence="1">
    <location>
        <begin position="134"/>
        <end position="149"/>
    </location>
</feature>
<gene>
    <name evidence="2" type="ORF">LUZ62_034600</name>
</gene>
<reference evidence="2" key="1">
    <citation type="submission" date="2022-08" db="EMBL/GenBank/DDBJ databases">
        <authorList>
            <person name="Marques A."/>
        </authorList>
    </citation>
    <scope>NUCLEOTIDE SEQUENCE</scope>
    <source>
        <strain evidence="2">RhyPub2mFocal</strain>
        <tissue evidence="2">Leaves</tissue>
    </source>
</reference>
<dbReference type="EMBL" id="JAMFTS010000002">
    <property type="protein sequence ID" value="KAJ4783354.1"/>
    <property type="molecule type" value="Genomic_DNA"/>
</dbReference>
<feature type="region of interest" description="Disordered" evidence="1">
    <location>
        <begin position="134"/>
        <end position="158"/>
    </location>
</feature>
<name>A0AAV8EVI4_9POAL</name>
<evidence type="ECO:0000313" key="2">
    <source>
        <dbReference type="EMBL" id="KAJ4783354.1"/>
    </source>
</evidence>
<dbReference type="Proteomes" id="UP001140206">
    <property type="component" value="Chromosome 2"/>
</dbReference>
<comment type="caution">
    <text evidence="2">The sequence shown here is derived from an EMBL/GenBank/DDBJ whole genome shotgun (WGS) entry which is preliminary data.</text>
</comment>
<dbReference type="SUPFAM" id="SSF81383">
    <property type="entry name" value="F-box domain"/>
    <property type="match status" value="1"/>
</dbReference>
<protein>
    <submittedName>
        <fullName evidence="2">Phytochrome A-associated F-box protein</fullName>
    </submittedName>
</protein>
<organism evidence="2 3">
    <name type="scientific">Rhynchospora pubera</name>
    <dbReference type="NCBI Taxonomy" id="906938"/>
    <lineage>
        <taxon>Eukaryota</taxon>
        <taxon>Viridiplantae</taxon>
        <taxon>Streptophyta</taxon>
        <taxon>Embryophyta</taxon>
        <taxon>Tracheophyta</taxon>
        <taxon>Spermatophyta</taxon>
        <taxon>Magnoliopsida</taxon>
        <taxon>Liliopsida</taxon>
        <taxon>Poales</taxon>
        <taxon>Cyperaceae</taxon>
        <taxon>Cyperoideae</taxon>
        <taxon>Rhynchosporeae</taxon>
        <taxon>Rhynchospora</taxon>
    </lineage>
</organism>
<dbReference type="PANTHER" id="PTHR31348:SF4">
    <property type="entry name" value="PHYTOCHROME A-ASSOCIATED F-BOX PROTEIN"/>
    <property type="match status" value="1"/>
</dbReference>
<feature type="compositionally biased region" description="Basic residues" evidence="1">
    <location>
        <begin position="202"/>
        <end position="212"/>
    </location>
</feature>
<dbReference type="AlphaFoldDB" id="A0AAV8EVI4"/>
<dbReference type="PANTHER" id="PTHR31348">
    <property type="entry name" value="EID1-LIKE F-BOX PROTEIN 2-RELATED"/>
    <property type="match status" value="1"/>
</dbReference>
<sequence>MASSASASSRLERGELERGERLERGELERLEASPISVLPDDLLLKILSLLPSASDPRHLPRLSAVSLRLRRLLLRLSPLPSSLPLPLPPSPALPYLTLHKLTACCPGLSHAGVLLHHLSPDFGLALDIGPDLSLPSPSSSPSPSSVAASLPPPNNTPPTTTTWSLFDDLYLDSSYDFSETLLHNNDTAAPAAQPNHLPHTSSPKRRKKHAPKNKWLGPTAAHLATGNWSLSREQGSKLLASRFRGDSLYICDWPGCVHEEEKRKYMLFRGVFPDFKKSRVWKTIVDSKKGRIKLHCAYCSCNEMWDLHSAFCLRGFIGFHEDGEPVVRAYVCDNGHVSGAWTERPMYG</sequence>
<dbReference type="Gene3D" id="1.20.1280.50">
    <property type="match status" value="1"/>
</dbReference>
<proteinExistence type="predicted"/>
<accession>A0AAV8EVI4</accession>
<keyword evidence="3" id="KW-1185">Reference proteome</keyword>
<evidence type="ECO:0000313" key="3">
    <source>
        <dbReference type="Proteomes" id="UP001140206"/>
    </source>
</evidence>
<dbReference type="InterPro" id="IPR036047">
    <property type="entry name" value="F-box-like_dom_sf"/>
</dbReference>